<dbReference type="Proteomes" id="UP000468766">
    <property type="component" value="Unassembled WGS sequence"/>
</dbReference>
<protein>
    <recommendedName>
        <fullName evidence="5">Cobalamin biosynthesis protein CbiX</fullName>
    </recommendedName>
</protein>
<dbReference type="EMBL" id="WBXO01000001">
    <property type="protein sequence ID" value="KAB2954185.1"/>
    <property type="molecule type" value="Genomic_DNA"/>
</dbReference>
<dbReference type="InterPro" id="IPR002762">
    <property type="entry name" value="CbiX-like"/>
</dbReference>
<dbReference type="SUPFAM" id="SSF53800">
    <property type="entry name" value="Chelatase"/>
    <property type="match status" value="1"/>
</dbReference>
<evidence type="ECO:0008006" key="5">
    <source>
        <dbReference type="Google" id="ProtNLM"/>
    </source>
</evidence>
<gene>
    <name evidence="3" type="ORF">F9B85_00325</name>
</gene>
<dbReference type="RefSeq" id="WP_151617631.1">
    <property type="nucleotide sequence ID" value="NZ_WBXO01000001.1"/>
</dbReference>
<dbReference type="Gene3D" id="3.40.50.1400">
    <property type="match status" value="1"/>
</dbReference>
<dbReference type="OrthoDB" id="9797895at2"/>
<evidence type="ECO:0000256" key="1">
    <source>
        <dbReference type="ARBA" id="ARBA00022723"/>
    </source>
</evidence>
<accession>A0A6I0ETR4</accession>
<sequence length="122" mass="14057">MKSGVILLSHGSRSKEANENAIIVGEMVKKKYNIEPLLVTFMELAEPSLEDGVRRLIEEEKVDHIKVVPLFLNNGIHLKRDVPRMLEELRTQYGHVTFNQGRPFGTDERLVDLVYERIEELS</sequence>
<dbReference type="AlphaFoldDB" id="A0A6I0ETR4"/>
<evidence type="ECO:0000313" key="3">
    <source>
        <dbReference type="EMBL" id="KAB2954185.1"/>
    </source>
</evidence>
<keyword evidence="1" id="KW-0479">Metal-binding</keyword>
<organism evidence="3 4">
    <name type="scientific">Heliorestis acidaminivorans</name>
    <dbReference type="NCBI Taxonomy" id="553427"/>
    <lineage>
        <taxon>Bacteria</taxon>
        <taxon>Bacillati</taxon>
        <taxon>Bacillota</taxon>
        <taxon>Clostridia</taxon>
        <taxon>Eubacteriales</taxon>
        <taxon>Heliobacteriaceae</taxon>
        <taxon>Heliorestis</taxon>
    </lineage>
</organism>
<name>A0A6I0ETR4_9FIRM</name>
<dbReference type="CDD" id="cd03416">
    <property type="entry name" value="CbiX_SirB_N"/>
    <property type="match status" value="1"/>
</dbReference>
<dbReference type="PANTHER" id="PTHR33542:SF3">
    <property type="entry name" value="SIROHYDROCHLORIN FERROCHELATASE, CHLOROPLASTIC"/>
    <property type="match status" value="1"/>
</dbReference>
<dbReference type="PANTHER" id="PTHR33542">
    <property type="entry name" value="SIROHYDROCHLORIN FERROCHELATASE, CHLOROPLASTIC"/>
    <property type="match status" value="1"/>
</dbReference>
<evidence type="ECO:0000313" key="4">
    <source>
        <dbReference type="Proteomes" id="UP000468766"/>
    </source>
</evidence>
<dbReference type="InterPro" id="IPR050963">
    <property type="entry name" value="Sirohydro_Cobaltochel/CbiX"/>
</dbReference>
<dbReference type="Pfam" id="PF01903">
    <property type="entry name" value="CbiX"/>
    <property type="match status" value="1"/>
</dbReference>
<dbReference type="GO" id="GO:0016829">
    <property type="term" value="F:lyase activity"/>
    <property type="evidence" value="ECO:0007669"/>
    <property type="project" value="UniProtKB-KW"/>
</dbReference>
<comment type="caution">
    <text evidence="3">The sequence shown here is derived from an EMBL/GenBank/DDBJ whole genome shotgun (WGS) entry which is preliminary data.</text>
</comment>
<keyword evidence="4" id="KW-1185">Reference proteome</keyword>
<evidence type="ECO:0000256" key="2">
    <source>
        <dbReference type="ARBA" id="ARBA00023239"/>
    </source>
</evidence>
<dbReference type="GO" id="GO:0046872">
    <property type="term" value="F:metal ion binding"/>
    <property type="evidence" value="ECO:0007669"/>
    <property type="project" value="UniProtKB-KW"/>
</dbReference>
<reference evidence="3 4" key="1">
    <citation type="submission" date="2019-10" db="EMBL/GenBank/DDBJ databases">
        <title>Whole-genome sequence of the extremophile Heliorestis acidaminivorans DSM 24790.</title>
        <authorList>
            <person name="Kyndt J.A."/>
            <person name="Meyer T.E."/>
        </authorList>
    </citation>
    <scope>NUCLEOTIDE SEQUENCE [LARGE SCALE GENOMIC DNA]</scope>
    <source>
        <strain evidence="3 4">DSM 24790</strain>
    </source>
</reference>
<keyword evidence="2" id="KW-0456">Lyase</keyword>
<proteinExistence type="predicted"/>